<dbReference type="InterPro" id="IPR011050">
    <property type="entry name" value="Pectin_lyase_fold/virulence"/>
</dbReference>
<feature type="compositionally biased region" description="Basic and acidic residues" evidence="7">
    <location>
        <begin position="656"/>
        <end position="665"/>
    </location>
</feature>
<dbReference type="GO" id="GO:0016829">
    <property type="term" value="F:lyase activity"/>
    <property type="evidence" value="ECO:0007669"/>
    <property type="project" value="UniProtKB-KW"/>
</dbReference>
<dbReference type="InterPro" id="IPR059100">
    <property type="entry name" value="TSP3_bac"/>
</dbReference>
<evidence type="ECO:0000256" key="4">
    <source>
        <dbReference type="ARBA" id="ARBA00022729"/>
    </source>
</evidence>
<evidence type="ECO:0000256" key="2">
    <source>
        <dbReference type="ARBA" id="ARBA00022525"/>
    </source>
</evidence>
<dbReference type="Proteomes" id="UP000199438">
    <property type="component" value="Unassembled WGS sequence"/>
</dbReference>
<evidence type="ECO:0000313" key="9">
    <source>
        <dbReference type="Proteomes" id="UP000199438"/>
    </source>
</evidence>
<evidence type="ECO:0000256" key="6">
    <source>
        <dbReference type="ARBA" id="ARBA00023180"/>
    </source>
</evidence>
<accession>A0A1I1JB71</accession>
<dbReference type="SUPFAM" id="SSF51126">
    <property type="entry name" value="Pectin lyase-like"/>
    <property type="match status" value="1"/>
</dbReference>
<feature type="compositionally biased region" description="Acidic residues" evidence="7">
    <location>
        <begin position="637"/>
        <end position="654"/>
    </location>
</feature>
<dbReference type="InterPro" id="IPR024284">
    <property type="entry name" value="DUF3826"/>
</dbReference>
<sequence>MKNVFLIILVIFSSSIGFCQENFDPEYVKVTNERAQKIVDGIEIGNDEKSVLVRNMIAEQYRSLSRIHEKRDEKVEEVRAEFPKKEFPEKYEKKVEEIRSDADKEILKLHNTFLKRLSRELSTEQIEAVKDGMTYGVVPKTYLAFQEMLPNLKKEEKDFILTNLKEAREKAMDAGSSHKKHWWFGKYKGKINNYLSSRGYDLAKAGEEWQKRIEEEKKKLALREPPHPPRLPEEVIPAFPGAWGGGMFTSGGRGGKVIAVTNLNDSGPGSLREALEDDEPRTVVFRVAGTIKIDEDLNIDHPNLTVAGQTAPGDGICIAGTVNINTHNVILRHLRVRRGVSSGGQGDDNIGGNPDHHIIIDHCSTSWGMDENISIYRHMRSSLDGESRIKDPSENITIQWTISSEALDAKGHAFGGTWGGNPSTFHHNLFASNTARNPSIGMSGNFDFRYNVIFNWGHRSIDGGDETSMINLINNYFKPGPATNEDIKSTFARIEERHMYSPGSAWADGGWYPESPDRPGKWFIDGNVMHDNNILTENNWRGVRGQNLDMENVEHLKDMARVNTPFVGWPVAPHHSAENAYEVVLKKSGATLPKRDPVDARVIDMVRTGKPTTSTGIIKNISEVGGYPNLSFNPDEVPIDSDGDGMPDDWEIENGLDPKDPKDGAEDTDEDGYTNLEEFLNGTDPNEKIDYRNLGNNVDTIS</sequence>
<keyword evidence="9" id="KW-1185">Reference proteome</keyword>
<protein>
    <submittedName>
        <fullName evidence="8">Pectate lyase</fullName>
    </submittedName>
</protein>
<dbReference type="EMBL" id="FOKV01000004">
    <property type="protein sequence ID" value="SFC45232.1"/>
    <property type="molecule type" value="Genomic_DNA"/>
</dbReference>
<keyword evidence="2" id="KW-0964">Secreted</keyword>
<proteinExistence type="predicted"/>
<dbReference type="OrthoDB" id="8737820at2"/>
<dbReference type="GO" id="GO:0046872">
    <property type="term" value="F:metal ion binding"/>
    <property type="evidence" value="ECO:0007669"/>
    <property type="project" value="UniProtKB-KW"/>
</dbReference>
<evidence type="ECO:0000256" key="7">
    <source>
        <dbReference type="SAM" id="MobiDB-lite"/>
    </source>
</evidence>
<keyword evidence="6" id="KW-0325">Glycoprotein</keyword>
<dbReference type="STRING" id="1334022.SAMN04487907_104225"/>
<dbReference type="PANTHER" id="PTHR42970">
    <property type="entry name" value="PECTATE LYASE C-RELATED"/>
    <property type="match status" value="1"/>
</dbReference>
<keyword evidence="5" id="KW-0106">Calcium</keyword>
<organism evidence="8 9">
    <name type="scientific">Zunongwangia mangrovi</name>
    <dbReference type="NCBI Taxonomy" id="1334022"/>
    <lineage>
        <taxon>Bacteria</taxon>
        <taxon>Pseudomonadati</taxon>
        <taxon>Bacteroidota</taxon>
        <taxon>Flavobacteriia</taxon>
        <taxon>Flavobacteriales</taxon>
        <taxon>Flavobacteriaceae</taxon>
        <taxon>Zunongwangia</taxon>
    </lineage>
</organism>
<evidence type="ECO:0000313" key="8">
    <source>
        <dbReference type="EMBL" id="SFC45232.1"/>
    </source>
</evidence>
<dbReference type="Pfam" id="PF18884">
    <property type="entry name" value="TSP3_bac"/>
    <property type="match status" value="2"/>
</dbReference>
<evidence type="ECO:0000256" key="3">
    <source>
        <dbReference type="ARBA" id="ARBA00022723"/>
    </source>
</evidence>
<keyword evidence="3" id="KW-0479">Metal-binding</keyword>
<dbReference type="AlphaFoldDB" id="A0A1I1JB71"/>
<dbReference type="InterPro" id="IPR052063">
    <property type="entry name" value="Polysaccharide_Lyase_1"/>
</dbReference>
<keyword evidence="8" id="KW-0456">Lyase</keyword>
<evidence type="ECO:0000256" key="1">
    <source>
        <dbReference type="ARBA" id="ARBA00004613"/>
    </source>
</evidence>
<dbReference type="RefSeq" id="WP_092542761.1">
    <property type="nucleotide sequence ID" value="NZ_FOKV01000004.1"/>
</dbReference>
<gene>
    <name evidence="8" type="ORF">SAMN04487907_104225</name>
</gene>
<dbReference type="Pfam" id="PF12875">
    <property type="entry name" value="DUF3826"/>
    <property type="match status" value="1"/>
</dbReference>
<reference evidence="9" key="1">
    <citation type="submission" date="2016-10" db="EMBL/GenBank/DDBJ databases">
        <authorList>
            <person name="Varghese N."/>
            <person name="Submissions S."/>
        </authorList>
    </citation>
    <scope>NUCLEOTIDE SEQUENCE [LARGE SCALE GENOMIC DNA]</scope>
    <source>
        <strain evidence="9">DSM 24499</strain>
    </source>
</reference>
<name>A0A1I1JB71_9FLAO</name>
<dbReference type="Gene3D" id="2.160.20.10">
    <property type="entry name" value="Single-stranded right-handed beta-helix, Pectin lyase-like"/>
    <property type="match status" value="1"/>
</dbReference>
<keyword evidence="4" id="KW-0732">Signal</keyword>
<dbReference type="InterPro" id="IPR012334">
    <property type="entry name" value="Pectin_lyas_fold"/>
</dbReference>
<comment type="subcellular location">
    <subcellularLocation>
        <location evidence="1">Secreted</location>
    </subcellularLocation>
</comment>
<evidence type="ECO:0000256" key="5">
    <source>
        <dbReference type="ARBA" id="ARBA00022837"/>
    </source>
</evidence>
<dbReference type="PANTHER" id="PTHR42970:SF1">
    <property type="entry name" value="PECTATE LYASE C-RELATED"/>
    <property type="match status" value="1"/>
</dbReference>
<feature type="region of interest" description="Disordered" evidence="7">
    <location>
        <begin position="633"/>
        <end position="702"/>
    </location>
</feature>